<accession>A0AAW0IYU4</accession>
<dbReference type="PANTHER" id="PTHR47723:SF19">
    <property type="entry name" value="POLYNUCLEOTIDYL TRANSFERASE, RIBONUCLEASE H-LIKE SUPERFAMILY PROTEIN"/>
    <property type="match status" value="1"/>
</dbReference>
<dbReference type="PANTHER" id="PTHR47723">
    <property type="entry name" value="OS05G0353850 PROTEIN"/>
    <property type="match status" value="1"/>
</dbReference>
<dbReference type="EMBL" id="PKMF04000778">
    <property type="protein sequence ID" value="KAK7819512.1"/>
    <property type="molecule type" value="Genomic_DNA"/>
</dbReference>
<dbReference type="InterPro" id="IPR044730">
    <property type="entry name" value="RNase_H-like_dom_plant"/>
</dbReference>
<dbReference type="InterPro" id="IPR012337">
    <property type="entry name" value="RNaseH-like_sf"/>
</dbReference>
<dbReference type="InterPro" id="IPR002156">
    <property type="entry name" value="RNaseH_domain"/>
</dbReference>
<dbReference type="Gene3D" id="3.30.420.10">
    <property type="entry name" value="Ribonuclease H-like superfamily/Ribonuclease H"/>
    <property type="match status" value="1"/>
</dbReference>
<comment type="caution">
    <text evidence="2">The sequence shown here is derived from an EMBL/GenBank/DDBJ whole genome shotgun (WGS) entry which is preliminary data.</text>
</comment>
<dbReference type="Proteomes" id="UP000237347">
    <property type="component" value="Unassembled WGS sequence"/>
</dbReference>
<evidence type="ECO:0000259" key="1">
    <source>
        <dbReference type="PROSITE" id="PS50879"/>
    </source>
</evidence>
<dbReference type="Pfam" id="PF13456">
    <property type="entry name" value="RVT_3"/>
    <property type="match status" value="1"/>
</dbReference>
<reference evidence="2 3" key="1">
    <citation type="journal article" date="2018" name="Sci. Data">
        <title>The draft genome sequence of cork oak.</title>
        <authorList>
            <person name="Ramos A.M."/>
            <person name="Usie A."/>
            <person name="Barbosa P."/>
            <person name="Barros P.M."/>
            <person name="Capote T."/>
            <person name="Chaves I."/>
            <person name="Simoes F."/>
            <person name="Abreu I."/>
            <person name="Carrasquinho I."/>
            <person name="Faro C."/>
            <person name="Guimaraes J.B."/>
            <person name="Mendonca D."/>
            <person name="Nobrega F."/>
            <person name="Rodrigues L."/>
            <person name="Saibo N.J.M."/>
            <person name="Varela M.C."/>
            <person name="Egas C."/>
            <person name="Matos J."/>
            <person name="Miguel C.M."/>
            <person name="Oliveira M.M."/>
            <person name="Ricardo C.P."/>
            <person name="Goncalves S."/>
        </authorList>
    </citation>
    <scope>NUCLEOTIDE SEQUENCE [LARGE SCALE GENOMIC DNA]</scope>
    <source>
        <strain evidence="3">cv. HL8</strain>
    </source>
</reference>
<organism evidence="2 3">
    <name type="scientific">Quercus suber</name>
    <name type="common">Cork oak</name>
    <dbReference type="NCBI Taxonomy" id="58331"/>
    <lineage>
        <taxon>Eukaryota</taxon>
        <taxon>Viridiplantae</taxon>
        <taxon>Streptophyta</taxon>
        <taxon>Embryophyta</taxon>
        <taxon>Tracheophyta</taxon>
        <taxon>Spermatophyta</taxon>
        <taxon>Magnoliopsida</taxon>
        <taxon>eudicotyledons</taxon>
        <taxon>Gunneridae</taxon>
        <taxon>Pentapetalae</taxon>
        <taxon>rosids</taxon>
        <taxon>fabids</taxon>
        <taxon>Fagales</taxon>
        <taxon>Fagaceae</taxon>
        <taxon>Quercus</taxon>
    </lineage>
</organism>
<dbReference type="PROSITE" id="PS50879">
    <property type="entry name" value="RNASE_H_1"/>
    <property type="match status" value="1"/>
</dbReference>
<sequence>MELFDWLKVNCQSKVLHGSTVPWSYVFSFAIWNLWKHRNGMVFNNSTLNRSLYSVSKNQALEYYYYVGKKNRQKNKVVYNVRWEKPPLGWCKLNTDGASYGNPGRAGGGGVIRDSEGRWLRGFARAIGFTTSITTEFWALRDGLLQAVQLGVQNLVVELDAKVVVESVQSHFSSNAYYSSLLADCRSLLGRFQHCRVQHVFREGNRVADAMAKLGCEMQDHFVFWDNSPSDVISALVFSETIGESVCRLAGPNLAILA</sequence>
<keyword evidence="3" id="KW-1185">Reference proteome</keyword>
<dbReference type="InterPro" id="IPR036397">
    <property type="entry name" value="RNaseH_sf"/>
</dbReference>
<dbReference type="AlphaFoldDB" id="A0AAW0IYU4"/>
<dbReference type="SUPFAM" id="SSF53098">
    <property type="entry name" value="Ribonuclease H-like"/>
    <property type="match status" value="1"/>
</dbReference>
<dbReference type="InterPro" id="IPR053151">
    <property type="entry name" value="RNase_H-like"/>
</dbReference>
<evidence type="ECO:0000313" key="2">
    <source>
        <dbReference type="EMBL" id="KAK7819512.1"/>
    </source>
</evidence>
<dbReference type="GO" id="GO:0003676">
    <property type="term" value="F:nucleic acid binding"/>
    <property type="evidence" value="ECO:0007669"/>
    <property type="project" value="InterPro"/>
</dbReference>
<protein>
    <submittedName>
        <fullName evidence="2">Ribonuclease h protein</fullName>
    </submittedName>
</protein>
<gene>
    <name evidence="2" type="ORF">CFP56_040194</name>
</gene>
<proteinExistence type="predicted"/>
<evidence type="ECO:0000313" key="3">
    <source>
        <dbReference type="Proteomes" id="UP000237347"/>
    </source>
</evidence>
<name>A0AAW0IYU4_QUESU</name>
<dbReference type="CDD" id="cd06222">
    <property type="entry name" value="RNase_H_like"/>
    <property type="match status" value="1"/>
</dbReference>
<dbReference type="GO" id="GO:0004523">
    <property type="term" value="F:RNA-DNA hybrid ribonuclease activity"/>
    <property type="evidence" value="ECO:0007669"/>
    <property type="project" value="InterPro"/>
</dbReference>
<feature type="domain" description="RNase H type-1" evidence="1">
    <location>
        <begin position="87"/>
        <end position="217"/>
    </location>
</feature>